<evidence type="ECO:0000313" key="2">
    <source>
        <dbReference type="EMBL" id="ESN98327.1"/>
    </source>
</evidence>
<dbReference type="RefSeq" id="XP_009023662.1">
    <property type="nucleotide sequence ID" value="XM_009025414.1"/>
</dbReference>
<dbReference type="InParanoid" id="T1FBD1"/>
<sequence length="233" mass="26267">MTSDSCDNIQMEIRILQKRKKLYSMTSSYMFRLNCLVIYFELQPGTPGRQGAARIISVNPGPKNQKSRCSGVNILLQMQLELWHHFRIPMIIAMRGLAFESALASRRPLHTTTRPNQHNTRTCDRAGDAGDHVVVVQRAEYGRMSLGSCINRNYYIGSSGCLRDVTSIINGACALKESCEVAVPGFKLVRRSKCPKDLVEYLRVTYSCIQEIFDISMILSPYRSPCLFAIFGS</sequence>
<dbReference type="KEGG" id="hro:HELRODRAFT_177213"/>
<dbReference type="GO" id="GO:0030246">
    <property type="term" value="F:carbohydrate binding"/>
    <property type="evidence" value="ECO:0007669"/>
    <property type="project" value="InterPro"/>
</dbReference>
<dbReference type="Gene3D" id="2.60.120.740">
    <property type="match status" value="1"/>
</dbReference>
<dbReference type="EMBL" id="AMQM01005968">
    <property type="status" value="NOT_ANNOTATED_CDS"/>
    <property type="molecule type" value="Genomic_DNA"/>
</dbReference>
<dbReference type="EMBL" id="AMQM01005967">
    <property type="status" value="NOT_ANNOTATED_CDS"/>
    <property type="molecule type" value="Genomic_DNA"/>
</dbReference>
<reference evidence="2 4" key="2">
    <citation type="journal article" date="2013" name="Nature">
        <title>Insights into bilaterian evolution from three spiralian genomes.</title>
        <authorList>
            <person name="Simakov O."/>
            <person name="Marletaz F."/>
            <person name="Cho S.J."/>
            <person name="Edsinger-Gonzales E."/>
            <person name="Havlak P."/>
            <person name="Hellsten U."/>
            <person name="Kuo D.H."/>
            <person name="Larsson T."/>
            <person name="Lv J."/>
            <person name="Arendt D."/>
            <person name="Savage R."/>
            <person name="Osoegawa K."/>
            <person name="de Jong P."/>
            <person name="Grimwood J."/>
            <person name="Chapman J.A."/>
            <person name="Shapiro H."/>
            <person name="Aerts A."/>
            <person name="Otillar R.P."/>
            <person name="Terry A.Y."/>
            <person name="Boore J.L."/>
            <person name="Grigoriev I.V."/>
            <person name="Lindberg D.R."/>
            <person name="Seaver E.C."/>
            <person name="Weisblat D.A."/>
            <person name="Putnam N.H."/>
            <person name="Rokhsar D.S."/>
        </authorList>
    </citation>
    <scope>NUCLEOTIDE SEQUENCE</scope>
</reference>
<dbReference type="PANTHER" id="PTHR46780">
    <property type="entry name" value="PROTEIN EVA-1"/>
    <property type="match status" value="1"/>
</dbReference>
<protein>
    <recommendedName>
        <fullName evidence="1">SUEL-type lectin domain-containing protein</fullName>
    </recommendedName>
</protein>
<dbReference type="InterPro" id="IPR043159">
    <property type="entry name" value="Lectin_gal-bd_sf"/>
</dbReference>
<dbReference type="InterPro" id="IPR000922">
    <property type="entry name" value="Lectin_gal-bd_dom"/>
</dbReference>
<dbReference type="HOGENOM" id="CLU_1191016_0_0_1"/>
<dbReference type="Pfam" id="PF02140">
    <property type="entry name" value="SUEL_Lectin"/>
    <property type="match status" value="1"/>
</dbReference>
<dbReference type="CDD" id="cd22823">
    <property type="entry name" value="Gal_Rha_Lectin"/>
    <property type="match status" value="1"/>
</dbReference>
<accession>T1FBD1</accession>
<reference evidence="3" key="3">
    <citation type="submission" date="2015-06" db="UniProtKB">
        <authorList>
            <consortium name="EnsemblMetazoa"/>
        </authorList>
    </citation>
    <scope>IDENTIFICATION</scope>
</reference>
<reference evidence="4" key="1">
    <citation type="submission" date="2012-12" db="EMBL/GenBank/DDBJ databases">
        <authorList>
            <person name="Hellsten U."/>
            <person name="Grimwood J."/>
            <person name="Chapman J.A."/>
            <person name="Shapiro H."/>
            <person name="Aerts A."/>
            <person name="Otillar R.P."/>
            <person name="Terry A.Y."/>
            <person name="Boore J.L."/>
            <person name="Simakov O."/>
            <person name="Marletaz F."/>
            <person name="Cho S.-J."/>
            <person name="Edsinger-Gonzales E."/>
            <person name="Havlak P."/>
            <person name="Kuo D.-H."/>
            <person name="Larsson T."/>
            <person name="Lv J."/>
            <person name="Arendt D."/>
            <person name="Savage R."/>
            <person name="Osoegawa K."/>
            <person name="de Jong P."/>
            <person name="Lindberg D.R."/>
            <person name="Seaver E.C."/>
            <person name="Weisblat D.A."/>
            <person name="Putnam N.H."/>
            <person name="Grigoriev I.V."/>
            <person name="Rokhsar D.S."/>
        </authorList>
    </citation>
    <scope>NUCLEOTIDE SEQUENCE</scope>
</reference>
<dbReference type="GeneID" id="20206130"/>
<proteinExistence type="predicted"/>
<dbReference type="EMBL" id="KB097182">
    <property type="protein sequence ID" value="ESN98327.1"/>
    <property type="molecule type" value="Genomic_DNA"/>
</dbReference>
<feature type="domain" description="SUEL-type lectin" evidence="1">
    <location>
        <begin position="132"/>
        <end position="208"/>
    </location>
</feature>
<dbReference type="AlphaFoldDB" id="T1FBD1"/>
<name>T1FBD1_HELRO</name>
<evidence type="ECO:0000313" key="3">
    <source>
        <dbReference type="EnsemblMetazoa" id="HelroP177213"/>
    </source>
</evidence>
<dbReference type="Proteomes" id="UP000015101">
    <property type="component" value="Unassembled WGS sequence"/>
</dbReference>
<dbReference type="EnsemblMetazoa" id="HelroT177213">
    <property type="protein sequence ID" value="HelroP177213"/>
    <property type="gene ID" value="HelroG177213"/>
</dbReference>
<dbReference type="CTD" id="20206130"/>
<keyword evidence="4" id="KW-1185">Reference proteome</keyword>
<evidence type="ECO:0000313" key="4">
    <source>
        <dbReference type="Proteomes" id="UP000015101"/>
    </source>
</evidence>
<evidence type="ECO:0000259" key="1">
    <source>
        <dbReference type="Pfam" id="PF02140"/>
    </source>
</evidence>
<gene>
    <name evidence="3" type="primary">20206130</name>
    <name evidence="2" type="ORF">HELRODRAFT_177213</name>
</gene>
<organism evidence="3 4">
    <name type="scientific">Helobdella robusta</name>
    <name type="common">Californian leech</name>
    <dbReference type="NCBI Taxonomy" id="6412"/>
    <lineage>
        <taxon>Eukaryota</taxon>
        <taxon>Metazoa</taxon>
        <taxon>Spiralia</taxon>
        <taxon>Lophotrochozoa</taxon>
        <taxon>Annelida</taxon>
        <taxon>Clitellata</taxon>
        <taxon>Hirudinea</taxon>
        <taxon>Rhynchobdellida</taxon>
        <taxon>Glossiphoniidae</taxon>
        <taxon>Helobdella</taxon>
    </lineage>
</organism>